<accession>A0A7W7IPF7</accession>
<feature type="chain" id="PRO_5030568356" evidence="1">
    <location>
        <begin position="21"/>
        <end position="158"/>
    </location>
</feature>
<evidence type="ECO:0000313" key="3">
    <source>
        <dbReference type="Proteomes" id="UP000539957"/>
    </source>
</evidence>
<keyword evidence="3" id="KW-1185">Reference proteome</keyword>
<name>A0A7W7IPF7_9CAUL</name>
<evidence type="ECO:0000313" key="2">
    <source>
        <dbReference type="EMBL" id="MBB4798052.1"/>
    </source>
</evidence>
<dbReference type="AlphaFoldDB" id="A0A7W7IPF7"/>
<dbReference type="EMBL" id="JACHKY010000003">
    <property type="protein sequence ID" value="MBB4798052.1"/>
    <property type="molecule type" value="Genomic_DNA"/>
</dbReference>
<comment type="caution">
    <text evidence="2">The sequence shown here is derived from an EMBL/GenBank/DDBJ whole genome shotgun (WGS) entry which is preliminary data.</text>
</comment>
<dbReference type="Proteomes" id="UP000539957">
    <property type="component" value="Unassembled WGS sequence"/>
</dbReference>
<proteinExistence type="predicted"/>
<organism evidence="2 3">
    <name type="scientific">Brevundimonas bullata</name>
    <dbReference type="NCBI Taxonomy" id="13160"/>
    <lineage>
        <taxon>Bacteria</taxon>
        <taxon>Pseudomonadati</taxon>
        <taxon>Pseudomonadota</taxon>
        <taxon>Alphaproteobacteria</taxon>
        <taxon>Caulobacterales</taxon>
        <taxon>Caulobacteraceae</taxon>
        <taxon>Brevundimonas</taxon>
    </lineage>
</organism>
<keyword evidence="1" id="KW-0732">Signal</keyword>
<gene>
    <name evidence="2" type="ORF">HNP32_001796</name>
</gene>
<protein>
    <submittedName>
        <fullName evidence="2">Uncharacterized protein</fullName>
    </submittedName>
</protein>
<dbReference type="RefSeq" id="WP_184269230.1">
    <property type="nucleotide sequence ID" value="NZ_JACHKY010000003.1"/>
</dbReference>
<evidence type="ECO:0000256" key="1">
    <source>
        <dbReference type="SAM" id="SignalP"/>
    </source>
</evidence>
<sequence>MKTLMIAALAAAVSPTLTMAKTQAAPAAPAAQPAAPGPQGAPAADTPLLGAAKAAPDCGNLHGLNGRAFCVTAPLASVGALAETYIAHFESQGWLPAGGDNNRVVLIKRKDGGICDGLQMVAFYDTAGPSAPESPGYLGFATIPGNVCAAEPAGATPQ</sequence>
<reference evidence="2 3" key="1">
    <citation type="submission" date="2020-08" db="EMBL/GenBank/DDBJ databases">
        <title>Functional genomics of gut bacteria from endangered species of beetles.</title>
        <authorList>
            <person name="Carlos-Shanley C."/>
        </authorList>
    </citation>
    <scope>NUCLEOTIDE SEQUENCE [LARGE SCALE GENOMIC DNA]</scope>
    <source>
        <strain evidence="2 3">S00123</strain>
    </source>
</reference>
<feature type="signal peptide" evidence="1">
    <location>
        <begin position="1"/>
        <end position="20"/>
    </location>
</feature>